<feature type="domain" description="DUF2202" evidence="1">
    <location>
        <begin position="69"/>
        <end position="202"/>
    </location>
</feature>
<sequence length="205" mass="22073">MYQYQYSKEFAGSAGRQGESSSESVTVAENGGTTVEQLFAGKKGGTGFWTGDTDAQTVTITYSDEAISELLFMIEEEKLAGDIYEAFYDLYGMKIFANVAASESQHFDALVDLAESIGLDVDEFIYEPSGTFVDEELQQLYDTLIAQGSVSATDALEVGVAIEEKDMIDIAEAADAVEGTALASIYENLLAGSANHLEAFQDVLL</sequence>
<proteinExistence type="predicted"/>
<dbReference type="InterPro" id="IPR019243">
    <property type="entry name" value="DUF2202"/>
</dbReference>
<dbReference type="InterPro" id="IPR009078">
    <property type="entry name" value="Ferritin-like_SF"/>
</dbReference>
<dbReference type="RefSeq" id="WP_212700318.1">
    <property type="nucleotide sequence ID" value="NZ_JADMKU010000004.1"/>
</dbReference>
<dbReference type="CDD" id="cd01048">
    <property type="entry name" value="Ferritin_like_AB2"/>
    <property type="match status" value="1"/>
</dbReference>
<evidence type="ECO:0000259" key="1">
    <source>
        <dbReference type="Pfam" id="PF09968"/>
    </source>
</evidence>
<name>A0ABS5HPC2_9RHOB</name>
<keyword evidence="3" id="KW-1185">Reference proteome</keyword>
<dbReference type="SUPFAM" id="SSF47240">
    <property type="entry name" value="Ferritin-like"/>
    <property type="match status" value="1"/>
</dbReference>
<dbReference type="InterPro" id="IPR012347">
    <property type="entry name" value="Ferritin-like"/>
</dbReference>
<evidence type="ECO:0000313" key="3">
    <source>
        <dbReference type="Proteomes" id="UP001195941"/>
    </source>
</evidence>
<reference evidence="2 3" key="1">
    <citation type="journal article" date="2021" name="Arch. Microbiol.">
        <title>Thalassobius aquimarinus sp. nov., isolated from the Sea of Japan seashore.</title>
        <authorList>
            <person name="Kurilenko V.V."/>
            <person name="Romanenko L.A."/>
            <person name="Chernysheva N.Y."/>
            <person name="Velansky P.V."/>
            <person name="Tekutyeva L.A."/>
            <person name="Isaeva M.P."/>
            <person name="Mikhailov V.V."/>
        </authorList>
    </citation>
    <scope>NUCLEOTIDE SEQUENCE [LARGE SCALE GENOMIC DNA]</scope>
    <source>
        <strain evidence="2 3">KMM 8518</strain>
    </source>
</reference>
<organism evidence="2 3">
    <name type="scientific">Thalassovita aquimarina</name>
    <dbReference type="NCBI Taxonomy" id="2785917"/>
    <lineage>
        <taxon>Bacteria</taxon>
        <taxon>Pseudomonadati</taxon>
        <taxon>Pseudomonadota</taxon>
        <taxon>Alphaproteobacteria</taxon>
        <taxon>Rhodobacterales</taxon>
        <taxon>Roseobacteraceae</taxon>
        <taxon>Thalassovita</taxon>
    </lineage>
</organism>
<dbReference type="Gene3D" id="1.20.1260.10">
    <property type="match status" value="1"/>
</dbReference>
<protein>
    <submittedName>
        <fullName evidence="2">DUF2202 domain-containing protein</fullName>
    </submittedName>
</protein>
<dbReference type="EMBL" id="JADMKU010000004">
    <property type="protein sequence ID" value="MBR9650805.1"/>
    <property type="molecule type" value="Genomic_DNA"/>
</dbReference>
<evidence type="ECO:0000313" key="2">
    <source>
        <dbReference type="EMBL" id="MBR9650805.1"/>
    </source>
</evidence>
<dbReference type="Pfam" id="PF09968">
    <property type="entry name" value="DUF2202"/>
    <property type="match status" value="1"/>
</dbReference>
<gene>
    <name evidence="2" type="ORF">IT775_06695</name>
</gene>
<accession>A0ABS5HPC2</accession>
<dbReference type="Proteomes" id="UP001195941">
    <property type="component" value="Unassembled WGS sequence"/>
</dbReference>
<comment type="caution">
    <text evidence="2">The sequence shown here is derived from an EMBL/GenBank/DDBJ whole genome shotgun (WGS) entry which is preliminary data.</text>
</comment>